<dbReference type="PROSITE" id="PS50106">
    <property type="entry name" value="PDZ"/>
    <property type="match status" value="1"/>
</dbReference>
<dbReference type="CDD" id="cd00136">
    <property type="entry name" value="PDZ_canonical"/>
    <property type="match status" value="1"/>
</dbReference>
<dbReference type="AlphaFoldDB" id="A0AA39HUY1"/>
<reference evidence="5" key="1">
    <citation type="submission" date="2023-06" db="EMBL/GenBank/DDBJ databases">
        <title>Genomic analysis of the entomopathogenic nematode Steinernema hermaphroditum.</title>
        <authorList>
            <person name="Schwarz E.M."/>
            <person name="Heppert J.K."/>
            <person name="Baniya A."/>
            <person name="Schwartz H.T."/>
            <person name="Tan C.-H."/>
            <person name="Antoshechkin I."/>
            <person name="Sternberg P.W."/>
            <person name="Goodrich-Blair H."/>
            <person name="Dillman A.R."/>
        </authorList>
    </citation>
    <scope>NUCLEOTIDE SEQUENCE</scope>
    <source>
        <strain evidence="5">PS9179</strain>
        <tissue evidence="5">Whole animal</tissue>
    </source>
</reference>
<feature type="domain" description="PDZ" evidence="4">
    <location>
        <begin position="166"/>
        <end position="229"/>
    </location>
</feature>
<evidence type="ECO:0000313" key="6">
    <source>
        <dbReference type="Proteomes" id="UP001175271"/>
    </source>
</evidence>
<feature type="chain" id="PRO_5041266323" description="PDZ domain-containing protein" evidence="3">
    <location>
        <begin position="23"/>
        <end position="582"/>
    </location>
</feature>
<comment type="caution">
    <text evidence="5">The sequence shown here is derived from an EMBL/GenBank/DDBJ whole genome shotgun (WGS) entry which is preliminary data.</text>
</comment>
<dbReference type="Proteomes" id="UP001175271">
    <property type="component" value="Unassembled WGS sequence"/>
</dbReference>
<organism evidence="5 6">
    <name type="scientific">Steinernema hermaphroditum</name>
    <dbReference type="NCBI Taxonomy" id="289476"/>
    <lineage>
        <taxon>Eukaryota</taxon>
        <taxon>Metazoa</taxon>
        <taxon>Ecdysozoa</taxon>
        <taxon>Nematoda</taxon>
        <taxon>Chromadorea</taxon>
        <taxon>Rhabditida</taxon>
        <taxon>Tylenchina</taxon>
        <taxon>Panagrolaimomorpha</taxon>
        <taxon>Strongyloidoidea</taxon>
        <taxon>Steinernematidae</taxon>
        <taxon>Steinernema</taxon>
    </lineage>
</organism>
<dbReference type="Gene3D" id="2.30.42.10">
    <property type="match status" value="1"/>
</dbReference>
<keyword evidence="2" id="KW-0812">Transmembrane</keyword>
<proteinExistence type="predicted"/>
<dbReference type="SMART" id="SM00228">
    <property type="entry name" value="PDZ"/>
    <property type="match status" value="1"/>
</dbReference>
<evidence type="ECO:0000256" key="3">
    <source>
        <dbReference type="SAM" id="SignalP"/>
    </source>
</evidence>
<protein>
    <recommendedName>
        <fullName evidence="4">PDZ domain-containing protein</fullName>
    </recommendedName>
</protein>
<keyword evidence="3" id="KW-0732">Signal</keyword>
<keyword evidence="6" id="KW-1185">Reference proteome</keyword>
<feature type="region of interest" description="Disordered" evidence="1">
    <location>
        <begin position="298"/>
        <end position="346"/>
    </location>
</feature>
<feature type="signal peptide" evidence="3">
    <location>
        <begin position="1"/>
        <end position="22"/>
    </location>
</feature>
<dbReference type="InterPro" id="IPR036034">
    <property type="entry name" value="PDZ_sf"/>
</dbReference>
<keyword evidence="2" id="KW-1133">Transmembrane helix</keyword>
<feature type="compositionally biased region" description="Low complexity" evidence="1">
    <location>
        <begin position="310"/>
        <end position="327"/>
    </location>
</feature>
<evidence type="ECO:0000313" key="5">
    <source>
        <dbReference type="EMBL" id="KAK0411357.1"/>
    </source>
</evidence>
<evidence type="ECO:0000259" key="4">
    <source>
        <dbReference type="PROSITE" id="PS50106"/>
    </source>
</evidence>
<dbReference type="SUPFAM" id="SSF50156">
    <property type="entry name" value="PDZ domain-like"/>
    <property type="match status" value="1"/>
</dbReference>
<sequence length="582" mass="63978">MKSSHPLLHLALLSTVLGGARAETCLTSSELAGVIFGSVIGALFVCVGIALILWFFFKKHRTAEQILLFEKAHATQETEDFSESSASFSDKNIGPDYGRFPLVDKYVSASSLFRRRPLSTYQRFLNEHSVQTVPSIAPIGDALRSRPNSGDEEPSIFEGVPLPSGAVSSFRSKFQGLGFDVRDDGGLVVAELHPNSPAFDSGNILIGDRLRKVTVDFENIDVEDAQMLLSFIAPFKITVELERSASSIDSGSCEENPSTMAMSMIVKSSTFSSYPNTIVNTLSPMCLSLLSMQKHSLPMEKSVSSGRAPPTSESESVVPRSSTSSGSLTDYGSRSGSEGKVPQRSGGLARSERLRFDLLPRIRTFSEFSPFVSNCILVGEERSSVTPPPTAVARSFTLRWQKPQSAALFAILEPLHTPFLEIAHSIPLSPRLFAWSLSFDYADSEHLDDPRRGFSLERFSARHRPLRIGQSSPIGAFILDEAFRSFLLSSDWVIHSPLGFCSPLPPSNLPPVISIPEFVEMRVRMIPSPRPTEAPVVERRLPELPASALSPRPVDESESDRLSRLYRSVKRKLRPTSSLLPF</sequence>
<gene>
    <name evidence="5" type="ORF">QR680_005613</name>
</gene>
<dbReference type="EMBL" id="JAUCMV010000003">
    <property type="protein sequence ID" value="KAK0411357.1"/>
    <property type="molecule type" value="Genomic_DNA"/>
</dbReference>
<evidence type="ECO:0000256" key="1">
    <source>
        <dbReference type="SAM" id="MobiDB-lite"/>
    </source>
</evidence>
<name>A0AA39HUY1_9BILA</name>
<keyword evidence="2" id="KW-0472">Membrane</keyword>
<accession>A0AA39HUY1</accession>
<evidence type="ECO:0000256" key="2">
    <source>
        <dbReference type="SAM" id="Phobius"/>
    </source>
</evidence>
<dbReference type="InterPro" id="IPR001478">
    <property type="entry name" value="PDZ"/>
</dbReference>
<feature type="transmembrane region" description="Helical" evidence="2">
    <location>
        <begin position="32"/>
        <end position="57"/>
    </location>
</feature>